<dbReference type="AlphaFoldDB" id="A0AAD4GBX0"/>
<evidence type="ECO:0000313" key="2">
    <source>
        <dbReference type="EMBL" id="KAF8435174.1"/>
    </source>
</evidence>
<gene>
    <name evidence="2" type="ORF">L210DRAFT_3762894</name>
</gene>
<keyword evidence="3" id="KW-1185">Reference proteome</keyword>
<dbReference type="PANTHER" id="PTHR33112:SF16">
    <property type="entry name" value="HETEROKARYON INCOMPATIBILITY DOMAIN-CONTAINING PROTEIN"/>
    <property type="match status" value="1"/>
</dbReference>
<feature type="compositionally biased region" description="Acidic residues" evidence="1">
    <location>
        <begin position="531"/>
        <end position="540"/>
    </location>
</feature>
<reference evidence="2" key="2">
    <citation type="journal article" date="2020" name="Nat. Commun.">
        <title>Large-scale genome sequencing of mycorrhizal fungi provides insights into the early evolution of symbiotic traits.</title>
        <authorList>
            <person name="Miyauchi S."/>
            <person name="Kiss E."/>
            <person name="Kuo A."/>
            <person name="Drula E."/>
            <person name="Kohler A."/>
            <person name="Sanchez-Garcia M."/>
            <person name="Morin E."/>
            <person name="Andreopoulos B."/>
            <person name="Barry K.W."/>
            <person name="Bonito G."/>
            <person name="Buee M."/>
            <person name="Carver A."/>
            <person name="Chen C."/>
            <person name="Cichocki N."/>
            <person name="Clum A."/>
            <person name="Culley D."/>
            <person name="Crous P.W."/>
            <person name="Fauchery L."/>
            <person name="Girlanda M."/>
            <person name="Hayes R.D."/>
            <person name="Keri Z."/>
            <person name="LaButti K."/>
            <person name="Lipzen A."/>
            <person name="Lombard V."/>
            <person name="Magnuson J."/>
            <person name="Maillard F."/>
            <person name="Murat C."/>
            <person name="Nolan M."/>
            <person name="Ohm R.A."/>
            <person name="Pangilinan J."/>
            <person name="Pereira M.F."/>
            <person name="Perotto S."/>
            <person name="Peter M."/>
            <person name="Pfister S."/>
            <person name="Riley R."/>
            <person name="Sitrit Y."/>
            <person name="Stielow J.B."/>
            <person name="Szollosi G."/>
            <person name="Zifcakova L."/>
            <person name="Stursova M."/>
            <person name="Spatafora J.W."/>
            <person name="Tedersoo L."/>
            <person name="Vaario L.M."/>
            <person name="Yamada A."/>
            <person name="Yan M."/>
            <person name="Wang P."/>
            <person name="Xu J."/>
            <person name="Bruns T."/>
            <person name="Baldrian P."/>
            <person name="Vilgalys R."/>
            <person name="Dunand C."/>
            <person name="Henrissat B."/>
            <person name="Grigoriev I.V."/>
            <person name="Hibbett D."/>
            <person name="Nagy L.G."/>
            <person name="Martin F.M."/>
        </authorList>
    </citation>
    <scope>NUCLEOTIDE SEQUENCE</scope>
    <source>
        <strain evidence="2">BED1</strain>
    </source>
</reference>
<dbReference type="PANTHER" id="PTHR33112">
    <property type="entry name" value="DOMAIN PROTEIN, PUTATIVE-RELATED"/>
    <property type="match status" value="1"/>
</dbReference>
<protein>
    <recommendedName>
        <fullName evidence="4">Heterokaryon incompatibility domain-containing protein</fullName>
    </recommendedName>
</protein>
<evidence type="ECO:0000313" key="3">
    <source>
        <dbReference type="Proteomes" id="UP001194468"/>
    </source>
</evidence>
<dbReference type="EMBL" id="WHUW01000026">
    <property type="protein sequence ID" value="KAF8435174.1"/>
    <property type="molecule type" value="Genomic_DNA"/>
</dbReference>
<evidence type="ECO:0000256" key="1">
    <source>
        <dbReference type="SAM" id="MobiDB-lite"/>
    </source>
</evidence>
<feature type="region of interest" description="Disordered" evidence="1">
    <location>
        <begin position="527"/>
        <end position="565"/>
    </location>
</feature>
<reference evidence="2" key="1">
    <citation type="submission" date="2019-10" db="EMBL/GenBank/DDBJ databases">
        <authorList>
            <consortium name="DOE Joint Genome Institute"/>
            <person name="Kuo A."/>
            <person name="Miyauchi S."/>
            <person name="Kiss E."/>
            <person name="Drula E."/>
            <person name="Kohler A."/>
            <person name="Sanchez-Garcia M."/>
            <person name="Andreopoulos B."/>
            <person name="Barry K.W."/>
            <person name="Bonito G."/>
            <person name="Buee M."/>
            <person name="Carver A."/>
            <person name="Chen C."/>
            <person name="Cichocki N."/>
            <person name="Clum A."/>
            <person name="Culley D."/>
            <person name="Crous P.W."/>
            <person name="Fauchery L."/>
            <person name="Girlanda M."/>
            <person name="Hayes R."/>
            <person name="Keri Z."/>
            <person name="LaButti K."/>
            <person name="Lipzen A."/>
            <person name="Lombard V."/>
            <person name="Magnuson J."/>
            <person name="Maillard F."/>
            <person name="Morin E."/>
            <person name="Murat C."/>
            <person name="Nolan M."/>
            <person name="Ohm R."/>
            <person name="Pangilinan J."/>
            <person name="Pereira M."/>
            <person name="Perotto S."/>
            <person name="Peter M."/>
            <person name="Riley R."/>
            <person name="Sitrit Y."/>
            <person name="Stielow B."/>
            <person name="Szollosi G."/>
            <person name="Zifcakova L."/>
            <person name="Stursova M."/>
            <person name="Spatafora J.W."/>
            <person name="Tedersoo L."/>
            <person name="Vaario L.-M."/>
            <person name="Yamada A."/>
            <person name="Yan M."/>
            <person name="Wang P."/>
            <person name="Xu J."/>
            <person name="Bruns T."/>
            <person name="Baldrian P."/>
            <person name="Vilgalys R."/>
            <person name="Henrissat B."/>
            <person name="Grigoriev I.V."/>
            <person name="Hibbett D."/>
            <person name="Nagy L.G."/>
            <person name="Martin F.M."/>
        </authorList>
    </citation>
    <scope>NUCLEOTIDE SEQUENCE</scope>
    <source>
        <strain evidence="2">BED1</strain>
    </source>
</reference>
<proteinExistence type="predicted"/>
<sequence length="727" mass="82525">MSEVQRLDALSGIASHRPIVREDLVDEFGERVTKKTSKIPSLGPVRSLQLLSTCPLCRLIFDMTYLTDDEMKVVGIKTELVLVTGWTIHRLEPDLDWKGLGRRNRPYAKCMYTSVTASQCHPGIYRPHCLVEEAMEAIGLIEIREARDGQPHDAPALGVRQVDPKSPNYRIIKDWLHRCEDLHHLTCHPLVSEELKRIKLINVETRQIVKYPPAGCDYIALSYVWGGVEQPSYKLGEILPTVPATLEDAICLSGQSARSGLPRVGTLQDVIPQLSCEIWGKRLLSVMPTLHDQIHGSPWASRAWTYREGLLSPRCLFFTNHQVYFECNSVQCCESLDDSSSPFHLQSEEQRRVALDEVVQDPEESDIVGPGGIIGCGVLRDPFRPISRAAEAQVDVDNLARYLRLVHSYTMREMSHDADSLNAFSAVLTRLEENYYKRGFLQGLPLDDLPRALLWYHLTPPRRRVDFPAWSWVGWDGWVNEIAVKGARDDDKALLPPLRIWKAGCDDSAELIYNFNPTLDVMKELERPAEEENESQDGGDDEKNSDPEENSDSSLSSGIEVISEGPDDEDFYEEINFENDPVFRLAKTLPDENPAALPKINRDELLVEGIVIQLSLMEPPDSYSDSESDDEYNELCFVKLEGQPEPQRMKFYGPNVRQLTKKRSNHRKEFLLVSREHTRSKQQIYNALLLVDLGGDVASRVAVADLRLDNVELLDSCKPERRLFKLK</sequence>
<accession>A0AAD4GBX0</accession>
<name>A0AAD4GBX0_BOLED</name>
<comment type="caution">
    <text evidence="2">The sequence shown here is derived from an EMBL/GenBank/DDBJ whole genome shotgun (WGS) entry which is preliminary data.</text>
</comment>
<dbReference type="Proteomes" id="UP001194468">
    <property type="component" value="Unassembled WGS sequence"/>
</dbReference>
<evidence type="ECO:0008006" key="4">
    <source>
        <dbReference type="Google" id="ProtNLM"/>
    </source>
</evidence>
<organism evidence="2 3">
    <name type="scientific">Boletus edulis BED1</name>
    <dbReference type="NCBI Taxonomy" id="1328754"/>
    <lineage>
        <taxon>Eukaryota</taxon>
        <taxon>Fungi</taxon>
        <taxon>Dikarya</taxon>
        <taxon>Basidiomycota</taxon>
        <taxon>Agaricomycotina</taxon>
        <taxon>Agaricomycetes</taxon>
        <taxon>Agaricomycetidae</taxon>
        <taxon>Boletales</taxon>
        <taxon>Boletineae</taxon>
        <taxon>Boletaceae</taxon>
        <taxon>Boletoideae</taxon>
        <taxon>Boletus</taxon>
    </lineage>
</organism>